<evidence type="ECO:0000256" key="5">
    <source>
        <dbReference type="ARBA" id="ARBA00022989"/>
    </source>
</evidence>
<proteinExistence type="inferred from homology"/>
<keyword evidence="2" id="KW-1003">Cell membrane</keyword>
<keyword evidence="5 8" id="KW-1133">Transmembrane helix</keyword>
<dbReference type="Pfam" id="PF09594">
    <property type="entry name" value="GT87"/>
    <property type="match status" value="1"/>
</dbReference>
<feature type="transmembrane region" description="Helical" evidence="8">
    <location>
        <begin position="83"/>
        <end position="105"/>
    </location>
</feature>
<evidence type="ECO:0000256" key="3">
    <source>
        <dbReference type="ARBA" id="ARBA00022679"/>
    </source>
</evidence>
<evidence type="ECO:0000256" key="1">
    <source>
        <dbReference type="ARBA" id="ARBA00004651"/>
    </source>
</evidence>
<keyword evidence="10" id="KW-1185">Reference proteome</keyword>
<comment type="subcellular location">
    <subcellularLocation>
        <location evidence="1">Cell membrane</location>
        <topology evidence="1">Multi-pass membrane protein</topology>
    </subcellularLocation>
</comment>
<evidence type="ECO:0000256" key="6">
    <source>
        <dbReference type="ARBA" id="ARBA00023136"/>
    </source>
</evidence>
<organism evidence="9 10">
    <name type="scientific">Amycolatopsis dongchuanensis</name>
    <dbReference type="NCBI Taxonomy" id="1070866"/>
    <lineage>
        <taxon>Bacteria</taxon>
        <taxon>Bacillati</taxon>
        <taxon>Actinomycetota</taxon>
        <taxon>Actinomycetes</taxon>
        <taxon>Pseudonocardiales</taxon>
        <taxon>Pseudonocardiaceae</taxon>
        <taxon>Amycolatopsis</taxon>
    </lineage>
</organism>
<feature type="transmembrane region" description="Helical" evidence="8">
    <location>
        <begin position="240"/>
        <end position="257"/>
    </location>
</feature>
<evidence type="ECO:0000313" key="10">
    <source>
        <dbReference type="Proteomes" id="UP001500192"/>
    </source>
</evidence>
<gene>
    <name evidence="9" type="ORF">GCM10023214_02820</name>
</gene>
<feature type="transmembrane region" description="Helical" evidence="8">
    <location>
        <begin position="264"/>
        <end position="282"/>
    </location>
</feature>
<evidence type="ECO:0000256" key="4">
    <source>
        <dbReference type="ARBA" id="ARBA00022692"/>
    </source>
</evidence>
<keyword evidence="3" id="KW-0808">Transferase</keyword>
<protein>
    <submittedName>
        <fullName evidence="9">Glycosyltransferase 87 family protein</fullName>
    </submittedName>
</protein>
<comment type="caution">
    <text evidence="9">The sequence shown here is derived from an EMBL/GenBank/DDBJ whole genome shotgun (WGS) entry which is preliminary data.</text>
</comment>
<feature type="transmembrane region" description="Helical" evidence="8">
    <location>
        <begin position="180"/>
        <end position="199"/>
    </location>
</feature>
<feature type="transmembrane region" description="Helical" evidence="8">
    <location>
        <begin position="302"/>
        <end position="321"/>
    </location>
</feature>
<comment type="similarity">
    <text evidence="7">Belongs to the glycosyltransferase 87 family.</text>
</comment>
<dbReference type="Proteomes" id="UP001500192">
    <property type="component" value="Unassembled WGS sequence"/>
</dbReference>
<keyword evidence="6 8" id="KW-0472">Membrane</keyword>
<keyword evidence="4 8" id="KW-0812">Transmembrane</keyword>
<dbReference type="RefSeq" id="WP_346051540.1">
    <property type="nucleotide sequence ID" value="NZ_BAABIB010000006.1"/>
</dbReference>
<evidence type="ECO:0000256" key="2">
    <source>
        <dbReference type="ARBA" id="ARBA00022475"/>
    </source>
</evidence>
<evidence type="ECO:0000313" key="9">
    <source>
        <dbReference type="EMBL" id="GAA5151705.1"/>
    </source>
</evidence>
<evidence type="ECO:0000256" key="8">
    <source>
        <dbReference type="SAM" id="Phobius"/>
    </source>
</evidence>
<sequence length="364" mass="39649">MLGRKTLAVLCAAELVLIAVVLLWKRLDGLDLDVYRLGAQAFFTHGDPYGVLPPTRDGTRLPFTYPPFAALVFAPLLTVPPQVALIALTVVSVVALGAVLALCLGRFGPLVLVAQAVALFSEPVRATLGFGQVNILLMLLVAVDVLAFRRRGYLVGLAAAVKLTPLAFVLFFFVRRDFRAAARALGTFAGCAVLTWLIAPDASEEYWTSLVFQGDRIGDPGYIGNQSLRGLLARLDLGQGWWLLAAVLVLAATAYAIRRARDEVPALLVCAVGALLVSPVSWTHHWVWVAPAIALLYAKRRWWAAVPLTIVFVVSPVWDFSFWPLRESYVLAGLLLALALHDVLDARRQRGDVVRLDRGEHADA</sequence>
<feature type="transmembrane region" description="Helical" evidence="8">
    <location>
        <begin position="126"/>
        <end position="147"/>
    </location>
</feature>
<feature type="transmembrane region" description="Helical" evidence="8">
    <location>
        <begin position="7"/>
        <end position="24"/>
    </location>
</feature>
<reference evidence="10" key="1">
    <citation type="journal article" date="2019" name="Int. J. Syst. Evol. Microbiol.">
        <title>The Global Catalogue of Microorganisms (GCM) 10K type strain sequencing project: providing services to taxonomists for standard genome sequencing and annotation.</title>
        <authorList>
            <consortium name="The Broad Institute Genomics Platform"/>
            <consortium name="The Broad Institute Genome Sequencing Center for Infectious Disease"/>
            <person name="Wu L."/>
            <person name="Ma J."/>
        </authorList>
    </citation>
    <scope>NUCLEOTIDE SEQUENCE [LARGE SCALE GENOMIC DNA]</scope>
    <source>
        <strain evidence="10">JCM 18054</strain>
    </source>
</reference>
<dbReference type="EMBL" id="BAABIB010000006">
    <property type="protein sequence ID" value="GAA5151705.1"/>
    <property type="molecule type" value="Genomic_DNA"/>
</dbReference>
<dbReference type="InterPro" id="IPR018584">
    <property type="entry name" value="GT87"/>
</dbReference>
<evidence type="ECO:0000256" key="7">
    <source>
        <dbReference type="ARBA" id="ARBA00024033"/>
    </source>
</evidence>
<accession>A0ABP9PUA7</accession>
<name>A0ABP9PUA7_9PSEU</name>
<feature type="transmembrane region" description="Helical" evidence="8">
    <location>
        <begin position="153"/>
        <end position="173"/>
    </location>
</feature>